<feature type="binding site" evidence="6">
    <location>
        <position position="500"/>
    </location>
    <ligand>
        <name>S-adenosyl-L-methionine</name>
        <dbReference type="ChEBI" id="CHEBI:59789"/>
    </ligand>
</feature>
<dbReference type="InterPro" id="IPR049560">
    <property type="entry name" value="MeTrfase_RsmB-F_NOP2_cat"/>
</dbReference>
<feature type="compositionally biased region" description="Low complexity" evidence="7">
    <location>
        <begin position="233"/>
        <end position="259"/>
    </location>
</feature>
<dbReference type="InterPro" id="IPR018314">
    <property type="entry name" value="RsmB/NOL1/NOP2-like_CS"/>
</dbReference>
<dbReference type="InterPro" id="IPR023267">
    <property type="entry name" value="RCMT"/>
</dbReference>
<protein>
    <recommendedName>
        <fullName evidence="8">SAM-dependent MTase RsmB/NOP-type domain-containing protein</fullName>
    </recommendedName>
</protein>
<feature type="region of interest" description="Disordered" evidence="7">
    <location>
        <begin position="540"/>
        <end position="610"/>
    </location>
</feature>
<evidence type="ECO:0000256" key="2">
    <source>
        <dbReference type="ARBA" id="ARBA00022603"/>
    </source>
</evidence>
<proteinExistence type="inferred from homology"/>
<dbReference type="AlphaFoldDB" id="A0A835SHL9"/>
<dbReference type="Pfam" id="PF01472">
    <property type="entry name" value="PUA"/>
    <property type="match status" value="1"/>
</dbReference>
<feature type="region of interest" description="Disordered" evidence="7">
    <location>
        <begin position="233"/>
        <end position="375"/>
    </location>
</feature>
<name>A0A835SHL9_CHLIN</name>
<feature type="domain" description="SAM-dependent MTase RsmB/NOP-type" evidence="8">
    <location>
        <begin position="471"/>
        <end position="797"/>
    </location>
</feature>
<dbReference type="SUPFAM" id="SSF88697">
    <property type="entry name" value="PUA domain-like"/>
    <property type="match status" value="1"/>
</dbReference>
<dbReference type="InterPro" id="IPR002478">
    <property type="entry name" value="PUA"/>
</dbReference>
<feature type="compositionally biased region" description="Low complexity" evidence="7">
    <location>
        <begin position="323"/>
        <end position="352"/>
    </location>
</feature>
<dbReference type="PROSITE" id="PS50890">
    <property type="entry name" value="PUA"/>
    <property type="match status" value="2"/>
</dbReference>
<evidence type="ECO:0000313" key="10">
    <source>
        <dbReference type="Proteomes" id="UP000650467"/>
    </source>
</evidence>
<dbReference type="InterPro" id="IPR029063">
    <property type="entry name" value="SAM-dependent_MTases_sf"/>
</dbReference>
<accession>A0A835SHL9</accession>
<keyword evidence="10" id="KW-1185">Reference proteome</keyword>
<evidence type="ECO:0000256" key="7">
    <source>
        <dbReference type="SAM" id="MobiDB-lite"/>
    </source>
</evidence>
<evidence type="ECO:0000259" key="8">
    <source>
        <dbReference type="PROSITE" id="PS51686"/>
    </source>
</evidence>
<evidence type="ECO:0000256" key="1">
    <source>
        <dbReference type="ARBA" id="ARBA00007494"/>
    </source>
</evidence>
<feature type="compositionally biased region" description="Basic and acidic residues" evidence="7">
    <location>
        <begin position="578"/>
        <end position="588"/>
    </location>
</feature>
<feature type="compositionally biased region" description="Low complexity" evidence="7">
    <location>
        <begin position="561"/>
        <end position="571"/>
    </location>
</feature>
<feature type="compositionally biased region" description="Low complexity" evidence="7">
    <location>
        <begin position="272"/>
        <end position="287"/>
    </location>
</feature>
<comment type="similarity">
    <text evidence="1 6">Belongs to the class I-like SAM-binding methyltransferase superfamily. RsmB/NOP family.</text>
</comment>
<dbReference type="InterPro" id="IPR001678">
    <property type="entry name" value="MeTrfase_RsmB-F_NOP2_dom"/>
</dbReference>
<organism evidence="9 10">
    <name type="scientific">Chlamydomonas incerta</name>
    <dbReference type="NCBI Taxonomy" id="51695"/>
    <lineage>
        <taxon>Eukaryota</taxon>
        <taxon>Viridiplantae</taxon>
        <taxon>Chlorophyta</taxon>
        <taxon>core chlorophytes</taxon>
        <taxon>Chlorophyceae</taxon>
        <taxon>CS clade</taxon>
        <taxon>Chlamydomonadales</taxon>
        <taxon>Chlamydomonadaceae</taxon>
        <taxon>Chlamydomonas</taxon>
    </lineage>
</organism>
<feature type="compositionally biased region" description="Gly residues" evidence="7">
    <location>
        <begin position="734"/>
        <end position="751"/>
    </location>
</feature>
<dbReference type="Gene3D" id="3.40.50.150">
    <property type="entry name" value="Vaccinia Virus protein VP39"/>
    <property type="match status" value="1"/>
</dbReference>
<evidence type="ECO:0000256" key="3">
    <source>
        <dbReference type="ARBA" id="ARBA00022679"/>
    </source>
</evidence>
<evidence type="ECO:0000256" key="4">
    <source>
        <dbReference type="ARBA" id="ARBA00022691"/>
    </source>
</evidence>
<dbReference type="Gene3D" id="2.30.130.10">
    <property type="entry name" value="PUA domain"/>
    <property type="match status" value="1"/>
</dbReference>
<dbReference type="GO" id="GO:0008173">
    <property type="term" value="F:RNA methyltransferase activity"/>
    <property type="evidence" value="ECO:0007669"/>
    <property type="project" value="InterPro"/>
</dbReference>
<dbReference type="Proteomes" id="UP000650467">
    <property type="component" value="Unassembled WGS sequence"/>
</dbReference>
<dbReference type="Pfam" id="PF01189">
    <property type="entry name" value="Methyltr_RsmB-F"/>
    <property type="match status" value="2"/>
</dbReference>
<reference evidence="9" key="1">
    <citation type="journal article" date="2020" name="bioRxiv">
        <title>Comparative genomics of Chlamydomonas.</title>
        <authorList>
            <person name="Craig R.J."/>
            <person name="Hasan A.R."/>
            <person name="Ness R.W."/>
            <person name="Keightley P.D."/>
        </authorList>
    </citation>
    <scope>NUCLEOTIDE SEQUENCE</scope>
    <source>
        <strain evidence="9">SAG 7.73</strain>
    </source>
</reference>
<dbReference type="PROSITE" id="PS51686">
    <property type="entry name" value="SAM_MT_RSMB_NOP"/>
    <property type="match status" value="1"/>
</dbReference>
<dbReference type="PRINTS" id="PR02008">
    <property type="entry name" value="RCMTFAMILY"/>
</dbReference>
<dbReference type="SUPFAM" id="SSF53335">
    <property type="entry name" value="S-adenosyl-L-methionine-dependent methyltransferases"/>
    <property type="match status" value="1"/>
</dbReference>
<dbReference type="PROSITE" id="PS01153">
    <property type="entry name" value="NOL1_NOP2_SUN"/>
    <property type="match status" value="1"/>
</dbReference>
<feature type="binding site" evidence="6">
    <location>
        <position position="527"/>
    </location>
    <ligand>
        <name>S-adenosyl-L-methionine</name>
        <dbReference type="ChEBI" id="CHEBI:59789"/>
    </ligand>
</feature>
<dbReference type="GO" id="GO:0001510">
    <property type="term" value="P:RNA methylation"/>
    <property type="evidence" value="ECO:0007669"/>
    <property type="project" value="InterPro"/>
</dbReference>
<dbReference type="GO" id="GO:0003723">
    <property type="term" value="F:RNA binding"/>
    <property type="evidence" value="ECO:0007669"/>
    <property type="project" value="UniProtKB-UniRule"/>
</dbReference>
<dbReference type="OrthoDB" id="260824at2759"/>
<dbReference type="InterPro" id="IPR015947">
    <property type="entry name" value="PUA-like_sf"/>
</dbReference>
<feature type="binding site" evidence="6">
    <location>
        <position position="623"/>
    </location>
    <ligand>
        <name>S-adenosyl-L-methionine</name>
        <dbReference type="ChEBI" id="CHEBI:59789"/>
    </ligand>
</feature>
<keyword evidence="3 6" id="KW-0808">Transferase</keyword>
<keyword evidence="2 6" id="KW-0489">Methyltransferase</keyword>
<dbReference type="EMBL" id="JAEHOC010000041">
    <property type="protein sequence ID" value="KAG2427328.1"/>
    <property type="molecule type" value="Genomic_DNA"/>
</dbReference>
<evidence type="ECO:0000256" key="5">
    <source>
        <dbReference type="ARBA" id="ARBA00022884"/>
    </source>
</evidence>
<feature type="region of interest" description="Disordered" evidence="7">
    <location>
        <begin position="733"/>
        <end position="753"/>
    </location>
</feature>
<evidence type="ECO:0000313" key="9">
    <source>
        <dbReference type="EMBL" id="KAG2427328.1"/>
    </source>
</evidence>
<comment type="caution">
    <text evidence="9">The sequence shown here is derived from an EMBL/GenBank/DDBJ whole genome shotgun (WGS) entry which is preliminary data.</text>
</comment>
<keyword evidence="4 6" id="KW-0949">S-adenosyl-L-methionine</keyword>
<evidence type="ECO:0000256" key="6">
    <source>
        <dbReference type="PROSITE-ProRule" id="PRU01023"/>
    </source>
</evidence>
<sequence>MEPAGAEPLLKEFAPKVAWDPEVEAYLRGALGDERFERTAAALCRPPRTTSFRVNTLRASPSEVVAAVRQQLGPEAAEGVVSIHPQVPCVVLLRGSGPHAVDYGAAGGREVVVSRKAAEAVLRGAPVYAPGVLAASGGVGRGDLVALAAALERPGTDTPEITRGTTLYDSARAAAAAATAAGSAAAGGSDAAATVAAAAPAGRATEAADMVSAEVAEAEAACGPQAGQAGAAAAAPAAMEEGNGPQEEGEAGAAAGADAGSRDGTATASTSAVARPAEAGAAPGGAETLSLRARRRQRHRQHQQQLQQGGPGAPEQLRHKGRQQAGPAGPAAAPAAAIGTGTRAAAGAPDSSGGAGAQQPLPLPPGWTASSQGPVPPRTGLYVGLARAVMGRQEMFRAREGLALELVQPVFAVPPAVSGLPPGWGMLQNLPSVVAALVLAAPVPVPGRVSEGPGGQLPGGGLRPGLAAGMRVLDMCAAPGGKTTLIAALMGDVGEVVAFDRTHAKVGEVVALAREMGVTCVTAQKMDAGRALALPAAAGRPVGGGAADAGADADAEEAAGPERSQQLQQQPGPQPVSEKARRREERRRANMLKRGIVPPEPAAAAAGQPGSFPPESFDALLLDAPCSALGLRPRLQQQAGALYLRQCAAAQRRLVDGAVRLLRPGGAMVYSTCTINPGENEAVVRYLLDKYGAAMQLVAAGPPFLGGPGLVGRHPTAAEPGVPATAAAGAAGAAAGGHAGTGGGSGDGADSGGERWLTEAEAALVQRFDPAAGAGAGGGDDVAADHIGFFVAKFVKTGPVPWES</sequence>
<feature type="active site" description="Nucleophile" evidence="6">
    <location>
        <position position="673"/>
    </location>
</feature>
<gene>
    <name evidence="9" type="ORF">HXX76_012523</name>
</gene>
<dbReference type="PANTHER" id="PTHR22807:SF34">
    <property type="entry name" value="TRNA (CYTOSINE(72)-C(5))-METHYLTRANSFERASE NSUN6"/>
    <property type="match status" value="1"/>
</dbReference>
<dbReference type="InterPro" id="IPR036974">
    <property type="entry name" value="PUA_sf"/>
</dbReference>
<keyword evidence="5 6" id="KW-0694">RNA-binding</keyword>
<feature type="compositionally biased region" description="Basic residues" evidence="7">
    <location>
        <begin position="292"/>
        <end position="302"/>
    </location>
</feature>
<dbReference type="PANTHER" id="PTHR22807">
    <property type="entry name" value="NOP2 YEAST -RELATED NOL1/NOP2/FMU SUN DOMAIN-CONTAINING"/>
    <property type="match status" value="1"/>
</dbReference>
<feature type="binding site" evidence="6">
    <location>
        <begin position="476"/>
        <end position="482"/>
    </location>
    <ligand>
        <name>S-adenosyl-L-methionine</name>
        <dbReference type="ChEBI" id="CHEBI:59789"/>
    </ligand>
</feature>